<evidence type="ECO:0000313" key="3">
    <source>
        <dbReference type="Proteomes" id="UP000005104"/>
    </source>
</evidence>
<evidence type="ECO:0000313" key="2">
    <source>
        <dbReference type="EMBL" id="EHQ92113.1"/>
    </source>
</evidence>
<dbReference type="Pfam" id="PF10546">
    <property type="entry name" value="P63C"/>
    <property type="match status" value="1"/>
</dbReference>
<evidence type="ECO:0000259" key="1">
    <source>
        <dbReference type="Pfam" id="PF10546"/>
    </source>
</evidence>
<dbReference type="Proteomes" id="UP000005104">
    <property type="component" value="Chromosome"/>
</dbReference>
<protein>
    <submittedName>
        <fullName evidence="2">p63C domain protein</fullName>
    </submittedName>
</protein>
<proteinExistence type="predicted"/>
<name>H5XZR7_9FIRM</name>
<feature type="domain" description="Bacteriophage Mx8 p63 C-terminal" evidence="1">
    <location>
        <begin position="168"/>
        <end position="261"/>
    </location>
</feature>
<organism evidence="2 3">
    <name type="scientific">Desulfosporosinus youngiae DSM 17734</name>
    <dbReference type="NCBI Taxonomy" id="768710"/>
    <lineage>
        <taxon>Bacteria</taxon>
        <taxon>Bacillati</taxon>
        <taxon>Bacillota</taxon>
        <taxon>Clostridia</taxon>
        <taxon>Eubacteriales</taxon>
        <taxon>Desulfitobacteriaceae</taxon>
        <taxon>Desulfosporosinus</taxon>
    </lineage>
</organism>
<sequence length="305" mass="34626">MGEQLRKAAYKGDVVIGNIRIPCAVLDNGKRVLSETGITHAILGTASGASRRLKKEHQEAGAPLPVFIAPKNLKPFVDKALDVGSLDPILYLDGKRTVSGYDASILPTVCDIWLNAREANILQKQQLDKALKAEILMRGLAHTGIIALIDEATGYQEVREKDALQKLLAIYLTDERLKWAKMFPDEYYRQLFRLRKWNYDPLDTHRPRLVGKLTNQLVYEKLPPGVLDELKKLNPVKNKQSGRREATHHQHLSTDIGQKDLRDHLMQLIAIMRISSSWEIFKKNFQKAFPPSSGIQEELFEEEDL</sequence>
<dbReference type="eggNOG" id="ENOG502ZB8K">
    <property type="taxonomic scope" value="Bacteria"/>
</dbReference>
<dbReference type="AlphaFoldDB" id="H5XZR7"/>
<dbReference type="InterPro" id="IPR018874">
    <property type="entry name" value="Phage_Mx8_p63_C"/>
</dbReference>
<dbReference type="HOGENOM" id="CLU_065522_1_0_9"/>
<reference evidence="2 3" key="1">
    <citation type="submission" date="2011-11" db="EMBL/GenBank/DDBJ databases">
        <title>The Noncontiguous Finished genome of Desulfosporosinus youngiae DSM 17734.</title>
        <authorList>
            <consortium name="US DOE Joint Genome Institute (JGI-PGF)"/>
            <person name="Lucas S."/>
            <person name="Han J."/>
            <person name="Lapidus A."/>
            <person name="Cheng J.-F."/>
            <person name="Goodwin L."/>
            <person name="Pitluck S."/>
            <person name="Peters L."/>
            <person name="Ovchinnikova G."/>
            <person name="Lu M."/>
            <person name="Land M.L."/>
            <person name="Hauser L."/>
            <person name="Pester M."/>
            <person name="Spring S."/>
            <person name="Ollivier B."/>
            <person name="Rattei T."/>
            <person name="Klenk H.-P."/>
            <person name="Wagner M."/>
            <person name="Loy A."/>
            <person name="Woyke T.J."/>
        </authorList>
    </citation>
    <scope>NUCLEOTIDE SEQUENCE [LARGE SCALE GENOMIC DNA]</scope>
    <source>
        <strain evidence="2 3">DSM 17734</strain>
    </source>
</reference>
<dbReference type="STRING" id="768710.DesyoDRAFT_5182"/>
<gene>
    <name evidence="2" type="ORF">DesyoDRAFT_5182</name>
</gene>
<dbReference type="OrthoDB" id="4762429at2"/>
<dbReference type="RefSeq" id="WP_007787360.1">
    <property type="nucleotide sequence ID" value="NZ_CM001441.1"/>
</dbReference>
<dbReference type="EMBL" id="CM001441">
    <property type="protein sequence ID" value="EHQ92113.1"/>
    <property type="molecule type" value="Genomic_DNA"/>
</dbReference>
<accession>H5XZR7</accession>
<keyword evidence="3" id="KW-1185">Reference proteome</keyword>